<accession>A0A5E4R2D3</accession>
<name>A0A5E4R2D3_9NEOP</name>
<feature type="region of interest" description="Disordered" evidence="3">
    <location>
        <begin position="1"/>
        <end position="23"/>
    </location>
</feature>
<dbReference type="Gene3D" id="3.40.50.300">
    <property type="entry name" value="P-loop containing nucleotide triphosphate hydrolases"/>
    <property type="match status" value="2"/>
</dbReference>
<reference evidence="5 6" key="1">
    <citation type="submission" date="2017-07" db="EMBL/GenBank/DDBJ databases">
        <authorList>
            <person name="Talla V."/>
            <person name="Backstrom N."/>
        </authorList>
    </citation>
    <scope>NUCLEOTIDE SEQUENCE [LARGE SCALE GENOMIC DNA]</scope>
</reference>
<dbReference type="EMBL" id="FZQP02006837">
    <property type="protein sequence ID" value="VVD04161.1"/>
    <property type="molecule type" value="Genomic_DNA"/>
</dbReference>
<feature type="compositionally biased region" description="Pro residues" evidence="3">
    <location>
        <begin position="215"/>
        <end position="240"/>
    </location>
</feature>
<evidence type="ECO:0000256" key="2">
    <source>
        <dbReference type="SAM" id="Coils"/>
    </source>
</evidence>
<evidence type="ECO:0000259" key="4">
    <source>
        <dbReference type="PROSITE" id="PS51719"/>
    </source>
</evidence>
<comment type="similarity">
    <text evidence="1">Belongs to the TRAFAC class TrmE-Era-EngA-EngB-Septin-like GTPase superfamily. Septin GTPase family.</text>
</comment>
<evidence type="ECO:0000313" key="5">
    <source>
        <dbReference type="EMBL" id="VVD04161.1"/>
    </source>
</evidence>
<protein>
    <recommendedName>
        <fullName evidence="4">Septin-type G domain-containing protein</fullName>
    </recommendedName>
</protein>
<feature type="domain" description="Septin-type G" evidence="4">
    <location>
        <begin position="273"/>
        <end position="338"/>
    </location>
</feature>
<sequence>MNGSATTTVNGGAINGTNGNINGNINGITAPRTATLGTPTSYGYASTGSLLGRGGSARPVPPPTLPKYSGSFSAGSNTGLRERDREGTGGSHRLASLERLALRQRIIEQNANNQVVAAAPLNAASTNGVPTSATVTLTDTATLQSKRELFFKSESVSGGGVSAPPLAVKDGSGLVKRATTLPEPHENHAEANGVAANKLSGNVAVDGKTDSKPQMPAPAPPVPTAAPPPKPDHPPVAPKPELPKLEKPKTKELDGYVGFANLPNQVYRKAVKKGFEFTLMVVGETGLGKSTLINSLFLTEVYDKDKHPGPSLRVKKTVGVETSVVILKENGVNLTLTIIMKEIAQHKIKIYDFPESTGEEGDAAEATKALRTRVPFAVVGANTVIEQEGKRIRGRKYPWGIAEVENLEHCDFLALRNMVIRTHLQDLKDVTSSVHYENYRCRKLAGLSHDGKPHRMNSNKNPLVQMEEEKREHDLKMKNMESEMEQVFDLKVREKRAKLKESEAELGRRHEATRRALEAQARELEERQRALLAEQAAWERETGLSLDDLRRRSLEANSKELVI</sequence>
<evidence type="ECO:0000256" key="3">
    <source>
        <dbReference type="SAM" id="MobiDB-lite"/>
    </source>
</evidence>
<gene>
    <name evidence="5" type="ORF">LSINAPIS_LOCUS13982</name>
</gene>
<feature type="compositionally biased region" description="Polar residues" evidence="3">
    <location>
        <begin position="70"/>
        <end position="79"/>
    </location>
</feature>
<dbReference type="InterPro" id="IPR030379">
    <property type="entry name" value="G_SEPTIN_dom"/>
</dbReference>
<dbReference type="AlphaFoldDB" id="A0A5E4R2D3"/>
<dbReference type="Pfam" id="PF00735">
    <property type="entry name" value="Septin"/>
    <property type="match status" value="1"/>
</dbReference>
<organism evidence="5 6">
    <name type="scientific">Leptidea sinapis</name>
    <dbReference type="NCBI Taxonomy" id="189913"/>
    <lineage>
        <taxon>Eukaryota</taxon>
        <taxon>Metazoa</taxon>
        <taxon>Ecdysozoa</taxon>
        <taxon>Arthropoda</taxon>
        <taxon>Hexapoda</taxon>
        <taxon>Insecta</taxon>
        <taxon>Pterygota</taxon>
        <taxon>Neoptera</taxon>
        <taxon>Endopterygota</taxon>
        <taxon>Lepidoptera</taxon>
        <taxon>Glossata</taxon>
        <taxon>Ditrysia</taxon>
        <taxon>Papilionoidea</taxon>
        <taxon>Pieridae</taxon>
        <taxon>Dismorphiinae</taxon>
        <taxon>Leptidea</taxon>
    </lineage>
</organism>
<dbReference type="Proteomes" id="UP000324832">
    <property type="component" value="Unassembled WGS sequence"/>
</dbReference>
<feature type="domain" description="Septin-type G" evidence="4">
    <location>
        <begin position="339"/>
        <end position="446"/>
    </location>
</feature>
<dbReference type="SUPFAM" id="SSF52540">
    <property type="entry name" value="P-loop containing nucleoside triphosphate hydrolases"/>
    <property type="match status" value="1"/>
</dbReference>
<keyword evidence="1" id="KW-0547">Nucleotide-binding</keyword>
<dbReference type="PANTHER" id="PTHR18884">
    <property type="entry name" value="SEPTIN"/>
    <property type="match status" value="1"/>
</dbReference>
<evidence type="ECO:0000313" key="6">
    <source>
        <dbReference type="Proteomes" id="UP000324832"/>
    </source>
</evidence>
<feature type="region of interest" description="Disordered" evidence="3">
    <location>
        <begin position="203"/>
        <end position="249"/>
    </location>
</feature>
<dbReference type="GO" id="GO:0005525">
    <property type="term" value="F:GTP binding"/>
    <property type="evidence" value="ECO:0007669"/>
    <property type="project" value="UniProtKB-KW"/>
</dbReference>
<dbReference type="PROSITE" id="PS51719">
    <property type="entry name" value="G_SEPTIN"/>
    <property type="match status" value="2"/>
</dbReference>
<dbReference type="InterPro" id="IPR027417">
    <property type="entry name" value="P-loop_NTPase"/>
</dbReference>
<feature type="coiled-coil region" evidence="2">
    <location>
        <begin position="463"/>
        <end position="541"/>
    </location>
</feature>
<feature type="region of interest" description="Disordered" evidence="3">
    <location>
        <begin position="53"/>
        <end position="92"/>
    </location>
</feature>
<proteinExistence type="inferred from homology"/>
<keyword evidence="1" id="KW-0342">GTP-binding</keyword>
<keyword evidence="2" id="KW-0175">Coiled coil</keyword>
<evidence type="ECO:0000256" key="1">
    <source>
        <dbReference type="RuleBase" id="RU004560"/>
    </source>
</evidence>
<keyword evidence="6" id="KW-1185">Reference proteome</keyword>